<dbReference type="PANTHER" id="PTHR42852">
    <property type="entry name" value="THIOL:DISULFIDE INTERCHANGE PROTEIN DSBE"/>
    <property type="match status" value="1"/>
</dbReference>
<keyword evidence="5" id="KW-0676">Redox-active center</keyword>
<organism evidence="8 9">
    <name type="scientific">Nocardioides anomalus</name>
    <dbReference type="NCBI Taxonomy" id="2712223"/>
    <lineage>
        <taxon>Bacteria</taxon>
        <taxon>Bacillati</taxon>
        <taxon>Actinomycetota</taxon>
        <taxon>Actinomycetes</taxon>
        <taxon>Propionibacteriales</taxon>
        <taxon>Nocardioidaceae</taxon>
        <taxon>Nocardioides</taxon>
    </lineage>
</organism>
<dbReference type="InterPro" id="IPR013740">
    <property type="entry name" value="Redoxin"/>
</dbReference>
<protein>
    <submittedName>
        <fullName evidence="8">TlpA family protein disulfide reductase</fullName>
    </submittedName>
</protein>
<feature type="signal peptide" evidence="6">
    <location>
        <begin position="1"/>
        <end position="22"/>
    </location>
</feature>
<dbReference type="GO" id="GO:0030313">
    <property type="term" value="C:cell envelope"/>
    <property type="evidence" value="ECO:0007669"/>
    <property type="project" value="UniProtKB-SubCell"/>
</dbReference>
<keyword evidence="3" id="KW-0735">Signal-anchor</keyword>
<keyword evidence="6" id="KW-0732">Signal</keyword>
<evidence type="ECO:0000259" key="7">
    <source>
        <dbReference type="PROSITE" id="PS51352"/>
    </source>
</evidence>
<dbReference type="InterPro" id="IPR050553">
    <property type="entry name" value="Thioredoxin_ResA/DsbE_sf"/>
</dbReference>
<dbReference type="GO" id="GO:0016491">
    <property type="term" value="F:oxidoreductase activity"/>
    <property type="evidence" value="ECO:0007669"/>
    <property type="project" value="InterPro"/>
</dbReference>
<keyword evidence="4" id="KW-1015">Disulfide bond</keyword>
<evidence type="ECO:0000256" key="5">
    <source>
        <dbReference type="ARBA" id="ARBA00023284"/>
    </source>
</evidence>
<keyword evidence="9" id="KW-1185">Reference proteome</keyword>
<dbReference type="Proteomes" id="UP000502996">
    <property type="component" value="Chromosome"/>
</dbReference>
<dbReference type="CDD" id="cd02966">
    <property type="entry name" value="TlpA_like_family"/>
    <property type="match status" value="1"/>
</dbReference>
<gene>
    <name evidence="8" type="ORF">G5V58_19910</name>
</gene>
<evidence type="ECO:0000313" key="8">
    <source>
        <dbReference type="EMBL" id="QIG44744.1"/>
    </source>
</evidence>
<feature type="chain" id="PRO_5026308083" evidence="6">
    <location>
        <begin position="23"/>
        <end position="191"/>
    </location>
</feature>
<dbReference type="Pfam" id="PF08534">
    <property type="entry name" value="Redoxin"/>
    <property type="match status" value="1"/>
</dbReference>
<dbReference type="InterPro" id="IPR013766">
    <property type="entry name" value="Thioredoxin_domain"/>
</dbReference>
<evidence type="ECO:0000256" key="3">
    <source>
        <dbReference type="ARBA" id="ARBA00022968"/>
    </source>
</evidence>
<dbReference type="PROSITE" id="PS51257">
    <property type="entry name" value="PROKAR_LIPOPROTEIN"/>
    <property type="match status" value="1"/>
</dbReference>
<name>A0A6G6WHM7_9ACTN</name>
<dbReference type="InterPro" id="IPR036249">
    <property type="entry name" value="Thioredoxin-like_sf"/>
</dbReference>
<dbReference type="AlphaFoldDB" id="A0A6G6WHM7"/>
<evidence type="ECO:0000256" key="6">
    <source>
        <dbReference type="SAM" id="SignalP"/>
    </source>
</evidence>
<dbReference type="RefSeq" id="WP_165236593.1">
    <property type="nucleotide sequence ID" value="NZ_CP049257.1"/>
</dbReference>
<keyword evidence="3" id="KW-0812">Transmembrane</keyword>
<dbReference type="PROSITE" id="PS51352">
    <property type="entry name" value="THIOREDOXIN_2"/>
    <property type="match status" value="1"/>
</dbReference>
<keyword evidence="2" id="KW-0201">Cytochrome c-type biogenesis</keyword>
<accession>A0A6G6WHM7</accession>
<comment type="subcellular location">
    <subcellularLocation>
        <location evidence="1">Cell envelope</location>
    </subcellularLocation>
</comment>
<feature type="domain" description="Thioredoxin" evidence="7">
    <location>
        <begin position="44"/>
        <end position="189"/>
    </location>
</feature>
<evidence type="ECO:0000256" key="4">
    <source>
        <dbReference type="ARBA" id="ARBA00023157"/>
    </source>
</evidence>
<dbReference type="Gene3D" id="3.40.30.10">
    <property type="entry name" value="Glutaredoxin"/>
    <property type="match status" value="1"/>
</dbReference>
<dbReference type="KEGG" id="nano:G5V58_19910"/>
<dbReference type="PANTHER" id="PTHR42852:SF6">
    <property type="entry name" value="THIOL:DISULFIDE INTERCHANGE PROTEIN DSBE"/>
    <property type="match status" value="1"/>
</dbReference>
<dbReference type="EMBL" id="CP049257">
    <property type="protein sequence ID" value="QIG44744.1"/>
    <property type="molecule type" value="Genomic_DNA"/>
</dbReference>
<evidence type="ECO:0000313" key="9">
    <source>
        <dbReference type="Proteomes" id="UP000502996"/>
    </source>
</evidence>
<proteinExistence type="predicted"/>
<dbReference type="SUPFAM" id="SSF52833">
    <property type="entry name" value="Thioredoxin-like"/>
    <property type="match status" value="1"/>
</dbReference>
<dbReference type="GO" id="GO:0017004">
    <property type="term" value="P:cytochrome complex assembly"/>
    <property type="evidence" value="ECO:0007669"/>
    <property type="project" value="UniProtKB-KW"/>
</dbReference>
<sequence>MPVRRLAALAAVLTLTVGAATACTEANGTEGKDYVAGDSIVVPIPVAQRKSPVEFSGETLSGDRLDLADLRGKPVVVNVWWSECPPCRKEAPILQEASGELADGASVVGINIRDTSKDNALAFERTFDVTYPSIYDFGSQQLLNFPPPYNPRDMPSTMVLDDQGRVAALIRGEIPSKTTLLELVEDVAAGK</sequence>
<evidence type="ECO:0000256" key="2">
    <source>
        <dbReference type="ARBA" id="ARBA00022748"/>
    </source>
</evidence>
<evidence type="ECO:0000256" key="1">
    <source>
        <dbReference type="ARBA" id="ARBA00004196"/>
    </source>
</evidence>
<reference evidence="8 9" key="1">
    <citation type="submission" date="2020-02" db="EMBL/GenBank/DDBJ databases">
        <title>Full genome sequence of Nocardioides sp. R-3366.</title>
        <authorList>
            <person name="Im W.-T."/>
        </authorList>
    </citation>
    <scope>NUCLEOTIDE SEQUENCE [LARGE SCALE GENOMIC DNA]</scope>
    <source>
        <strain evidence="8 9">R-3366</strain>
    </source>
</reference>